<dbReference type="EMBL" id="MU102848">
    <property type="protein sequence ID" value="KAF7845685.1"/>
    <property type="molecule type" value="Genomic_DNA"/>
</dbReference>
<gene>
    <name evidence="11" type="ORF">BT93_L1223</name>
</gene>
<keyword evidence="12" id="KW-1185">Reference proteome</keyword>
<dbReference type="InterPro" id="IPR022417">
    <property type="entry name" value="Porphobilin_deaminase_N"/>
</dbReference>
<keyword evidence="8" id="KW-0732">Signal</keyword>
<feature type="domain" description="Porphobilinogen deaminase C-terminal" evidence="10">
    <location>
        <begin position="166"/>
        <end position="238"/>
    </location>
</feature>
<comment type="pathway">
    <text evidence="2">Porphyrin-containing compound metabolism; protoporphyrin-IX biosynthesis; coproporphyrinogen-III from 5-aminolevulinate: step 2/4.</text>
</comment>
<dbReference type="GO" id="GO:0005737">
    <property type="term" value="C:cytoplasm"/>
    <property type="evidence" value="ECO:0007669"/>
    <property type="project" value="TreeGrafter"/>
</dbReference>
<sequence length="263" mass="28550">MLIAGTLSLLVHSLKDVPTVMPDGCEIGANTKRADPRDAFVVRADSKYTRIQDLPAGSVIGTSSIRRTAQIALKFPHLKVQDLRGNIDTRLRRLDEEGSQYDAIIIAAAGLIRIEQSNRINQLLSSSDGGMLYAVGQGAIGIENRIDDDRVKKIMSTINHLPTFFATSAERSLLRTIEGGCSAPLGVESDWLDDRHLRLSAIVVSVDGKEFAEAVAEEYVQSFEDAERLGQVVAADLLRAGGDKILSEIKAKKPTTPADLLEV</sequence>
<dbReference type="PIRSF" id="PIRSF001438">
    <property type="entry name" value="4pyrrol_synth_OHMeBilane_synth"/>
    <property type="match status" value="1"/>
</dbReference>
<dbReference type="FunFam" id="3.40.190.10:FF:000005">
    <property type="entry name" value="Porphobilinogen deaminase"/>
    <property type="match status" value="1"/>
</dbReference>
<dbReference type="PANTHER" id="PTHR11557:SF0">
    <property type="entry name" value="PORPHOBILINOGEN DEAMINASE"/>
    <property type="match status" value="1"/>
</dbReference>
<evidence type="ECO:0000313" key="12">
    <source>
        <dbReference type="Proteomes" id="UP000806378"/>
    </source>
</evidence>
<dbReference type="PANTHER" id="PTHR11557">
    <property type="entry name" value="PORPHOBILINOGEN DEAMINASE"/>
    <property type="match status" value="1"/>
</dbReference>
<evidence type="ECO:0000256" key="5">
    <source>
        <dbReference type="ARBA" id="ARBA00022679"/>
    </source>
</evidence>
<reference evidence="11" key="1">
    <citation type="submission" date="2020-05" db="EMBL/GenBank/DDBJ databases">
        <title>WGS assembly of Corymbia citriodora subspecies variegata.</title>
        <authorList>
            <person name="Barry K."/>
            <person name="Hundley H."/>
            <person name="Shu S."/>
            <person name="Jenkins J."/>
            <person name="Grimwood J."/>
            <person name="Baten A."/>
        </authorList>
    </citation>
    <scope>NUCLEOTIDE SEQUENCE</scope>
    <source>
        <strain evidence="11">CV2-018</strain>
    </source>
</reference>
<dbReference type="InterPro" id="IPR022419">
    <property type="entry name" value="Porphobilin_deaminase_cofac_BS"/>
</dbReference>
<comment type="cofactor">
    <cofactor evidence="1">
        <name>dipyrromethane</name>
        <dbReference type="ChEBI" id="CHEBI:60342"/>
    </cofactor>
</comment>
<keyword evidence="5" id="KW-0808">Transferase</keyword>
<name>A0A8T0CIL4_CORYI</name>
<dbReference type="Pfam" id="PF01379">
    <property type="entry name" value="Porphobil_deam"/>
    <property type="match status" value="1"/>
</dbReference>
<dbReference type="Pfam" id="PF03900">
    <property type="entry name" value="Porphobil_deamC"/>
    <property type="match status" value="1"/>
</dbReference>
<dbReference type="EC" id="2.5.1.61" evidence="4"/>
<dbReference type="SUPFAM" id="SSF54782">
    <property type="entry name" value="Porphobilinogen deaminase (hydroxymethylbilane synthase), C-terminal domain"/>
    <property type="match status" value="1"/>
</dbReference>
<dbReference type="AlphaFoldDB" id="A0A8T0CIL4"/>
<evidence type="ECO:0000256" key="1">
    <source>
        <dbReference type="ARBA" id="ARBA00001916"/>
    </source>
</evidence>
<dbReference type="Gene3D" id="3.40.190.10">
    <property type="entry name" value="Periplasmic binding protein-like II"/>
    <property type="match status" value="2"/>
</dbReference>
<evidence type="ECO:0000259" key="10">
    <source>
        <dbReference type="Pfam" id="PF03900"/>
    </source>
</evidence>
<dbReference type="InterPro" id="IPR022418">
    <property type="entry name" value="Porphobilinogen_deaminase_C"/>
</dbReference>
<dbReference type="Gene3D" id="3.30.160.40">
    <property type="entry name" value="Porphobilinogen deaminase, C-terminal domain"/>
    <property type="match status" value="1"/>
</dbReference>
<dbReference type="Gramene" id="rna-gnl|WGS:JABURB|Cocit.L1223.1">
    <property type="protein sequence ID" value="cds-KAF7845685.1"/>
    <property type="gene ID" value="gene-BT93_L1223"/>
</dbReference>
<protein>
    <recommendedName>
        <fullName evidence="4">hydroxymethylbilane synthase</fullName>
        <ecNumber evidence="4">2.5.1.61</ecNumber>
    </recommendedName>
    <alternativeName>
        <fullName evidence="7">Hydroxymethylbilane synthase</fullName>
    </alternativeName>
</protein>
<dbReference type="GO" id="GO:0004418">
    <property type="term" value="F:hydroxymethylbilane synthase activity"/>
    <property type="evidence" value="ECO:0007669"/>
    <property type="project" value="UniProtKB-EC"/>
</dbReference>
<evidence type="ECO:0000256" key="3">
    <source>
        <dbReference type="ARBA" id="ARBA00005638"/>
    </source>
</evidence>
<evidence type="ECO:0000256" key="4">
    <source>
        <dbReference type="ARBA" id="ARBA00012655"/>
    </source>
</evidence>
<dbReference type="GO" id="GO:0006783">
    <property type="term" value="P:heme biosynthetic process"/>
    <property type="evidence" value="ECO:0007669"/>
    <property type="project" value="TreeGrafter"/>
</dbReference>
<accession>A0A8T0CIL4</accession>
<dbReference type="PROSITE" id="PS00533">
    <property type="entry name" value="PORPHOBILINOGEN_DEAM"/>
    <property type="match status" value="1"/>
</dbReference>
<evidence type="ECO:0000256" key="6">
    <source>
        <dbReference type="ARBA" id="ARBA00023244"/>
    </source>
</evidence>
<evidence type="ECO:0000256" key="2">
    <source>
        <dbReference type="ARBA" id="ARBA00004735"/>
    </source>
</evidence>
<feature type="chain" id="PRO_5035928361" description="hydroxymethylbilane synthase" evidence="8">
    <location>
        <begin position="17"/>
        <end position="263"/>
    </location>
</feature>
<dbReference type="NCBIfam" id="TIGR00212">
    <property type="entry name" value="hemC"/>
    <property type="match status" value="1"/>
</dbReference>
<keyword evidence="6" id="KW-0627">Porphyrin biosynthesis</keyword>
<dbReference type="Proteomes" id="UP000806378">
    <property type="component" value="Unassembled WGS sequence"/>
</dbReference>
<dbReference type="SUPFAM" id="SSF53850">
    <property type="entry name" value="Periplasmic binding protein-like II"/>
    <property type="match status" value="1"/>
</dbReference>
<evidence type="ECO:0000313" key="11">
    <source>
        <dbReference type="EMBL" id="KAF7845685.1"/>
    </source>
</evidence>
<organism evidence="11 12">
    <name type="scientific">Corymbia citriodora subsp. variegata</name>
    <dbReference type="NCBI Taxonomy" id="360336"/>
    <lineage>
        <taxon>Eukaryota</taxon>
        <taxon>Viridiplantae</taxon>
        <taxon>Streptophyta</taxon>
        <taxon>Embryophyta</taxon>
        <taxon>Tracheophyta</taxon>
        <taxon>Spermatophyta</taxon>
        <taxon>Magnoliopsida</taxon>
        <taxon>eudicotyledons</taxon>
        <taxon>Gunneridae</taxon>
        <taxon>Pentapetalae</taxon>
        <taxon>rosids</taxon>
        <taxon>malvids</taxon>
        <taxon>Myrtales</taxon>
        <taxon>Myrtaceae</taxon>
        <taxon>Myrtoideae</taxon>
        <taxon>Eucalypteae</taxon>
        <taxon>Corymbia</taxon>
    </lineage>
</organism>
<dbReference type="PRINTS" id="PR00151">
    <property type="entry name" value="PORPHBDMNASE"/>
</dbReference>
<comment type="similarity">
    <text evidence="3">Belongs to the HMBS family.</text>
</comment>
<dbReference type="OrthoDB" id="564646at2759"/>
<evidence type="ECO:0000256" key="8">
    <source>
        <dbReference type="SAM" id="SignalP"/>
    </source>
</evidence>
<feature type="domain" description="Porphobilinogen deaminase N-terminal" evidence="9">
    <location>
        <begin position="2"/>
        <end position="152"/>
    </location>
</feature>
<proteinExistence type="inferred from homology"/>
<feature type="signal peptide" evidence="8">
    <location>
        <begin position="1"/>
        <end position="16"/>
    </location>
</feature>
<evidence type="ECO:0000259" key="9">
    <source>
        <dbReference type="Pfam" id="PF01379"/>
    </source>
</evidence>
<dbReference type="InterPro" id="IPR036803">
    <property type="entry name" value="Porphobilinogen_deaminase_C_sf"/>
</dbReference>
<dbReference type="InterPro" id="IPR000860">
    <property type="entry name" value="HemC"/>
</dbReference>
<comment type="caution">
    <text evidence="11">The sequence shown here is derived from an EMBL/GenBank/DDBJ whole genome shotgun (WGS) entry which is preliminary data.</text>
</comment>
<evidence type="ECO:0000256" key="7">
    <source>
        <dbReference type="ARBA" id="ARBA00033064"/>
    </source>
</evidence>